<evidence type="ECO:0000256" key="1">
    <source>
        <dbReference type="ARBA" id="ARBA00008275"/>
    </source>
</evidence>
<dbReference type="Proteomes" id="UP000052978">
    <property type="component" value="Unassembled WGS sequence"/>
</dbReference>
<evidence type="ECO:0000313" key="5">
    <source>
        <dbReference type="Proteomes" id="UP000052978"/>
    </source>
</evidence>
<gene>
    <name evidence="4" type="ORF">D623_10005424</name>
</gene>
<protein>
    <submittedName>
        <fullName evidence="4">Leucine-rich repeat flightless-interacting protein 1</fullName>
    </submittedName>
</protein>
<feature type="region of interest" description="Disordered" evidence="3">
    <location>
        <begin position="18"/>
        <end position="132"/>
    </location>
</feature>
<evidence type="ECO:0000256" key="3">
    <source>
        <dbReference type="SAM" id="MobiDB-lite"/>
    </source>
</evidence>
<dbReference type="InterPro" id="IPR019139">
    <property type="entry name" value="LRRFIP1/2"/>
</dbReference>
<proteinExistence type="inferred from homology"/>
<dbReference type="GO" id="GO:0006355">
    <property type="term" value="P:regulation of DNA-templated transcription"/>
    <property type="evidence" value="ECO:0007669"/>
    <property type="project" value="InterPro"/>
</dbReference>
<name>S7MGB4_MYOBR</name>
<accession>S7MGB4</accession>
<dbReference type="Pfam" id="PF09738">
    <property type="entry name" value="LRRFIP"/>
    <property type="match status" value="1"/>
</dbReference>
<feature type="compositionally biased region" description="Polar residues" evidence="3">
    <location>
        <begin position="59"/>
        <end position="70"/>
    </location>
</feature>
<keyword evidence="5" id="KW-1185">Reference proteome</keyword>
<dbReference type="Gene3D" id="1.20.5.4090">
    <property type="match status" value="1"/>
</dbReference>
<reference evidence="4 5" key="1">
    <citation type="journal article" date="2013" name="Nat. Commun.">
        <title>Genome analysis reveals insights into physiology and longevity of the Brandt's bat Myotis brandtii.</title>
        <authorList>
            <person name="Seim I."/>
            <person name="Fang X."/>
            <person name="Xiong Z."/>
            <person name="Lobanov A.V."/>
            <person name="Huang Z."/>
            <person name="Ma S."/>
            <person name="Feng Y."/>
            <person name="Turanov A.A."/>
            <person name="Zhu Y."/>
            <person name="Lenz T.L."/>
            <person name="Gerashchenko M.V."/>
            <person name="Fan D."/>
            <person name="Hee Yim S."/>
            <person name="Yao X."/>
            <person name="Jordan D."/>
            <person name="Xiong Y."/>
            <person name="Ma Y."/>
            <person name="Lyapunov A.N."/>
            <person name="Chen G."/>
            <person name="Kulakova O.I."/>
            <person name="Sun Y."/>
            <person name="Lee S.G."/>
            <person name="Bronson R.T."/>
            <person name="Moskalev A.A."/>
            <person name="Sunyaev S.R."/>
            <person name="Zhang G."/>
            <person name="Krogh A."/>
            <person name="Wang J."/>
            <person name="Gladyshev V.N."/>
        </authorList>
    </citation>
    <scope>NUCLEOTIDE SEQUENCE [LARGE SCALE GENOMIC DNA]</scope>
</reference>
<dbReference type="EMBL" id="KE161275">
    <property type="protein sequence ID" value="EPQ02861.1"/>
    <property type="molecule type" value="Genomic_DNA"/>
</dbReference>
<feature type="compositionally biased region" description="Basic and acidic residues" evidence="3">
    <location>
        <begin position="35"/>
        <end position="53"/>
    </location>
</feature>
<evidence type="ECO:0000256" key="2">
    <source>
        <dbReference type="ARBA" id="ARBA00023054"/>
    </source>
</evidence>
<keyword evidence="2" id="KW-0175">Coiled coil</keyword>
<sequence length="132" mass="14115">MKDSLAEAEEKYKKAMVASAQLDNEKMSYPYKNPDLSEVKEEKQAKSPDEKSKIRCGNPKQSTVAGSSDNLGFPEDPQMELAGKLNHKDGDVNAETGKGRAGGELFEGDTMQASGCRARAEGSEEGSVKAAA</sequence>
<evidence type="ECO:0000313" key="4">
    <source>
        <dbReference type="EMBL" id="EPQ02861.1"/>
    </source>
</evidence>
<organism evidence="4 5">
    <name type="scientific">Myotis brandtii</name>
    <name type="common">Brandt's bat</name>
    <dbReference type="NCBI Taxonomy" id="109478"/>
    <lineage>
        <taxon>Eukaryota</taxon>
        <taxon>Metazoa</taxon>
        <taxon>Chordata</taxon>
        <taxon>Craniata</taxon>
        <taxon>Vertebrata</taxon>
        <taxon>Euteleostomi</taxon>
        <taxon>Mammalia</taxon>
        <taxon>Eutheria</taxon>
        <taxon>Laurasiatheria</taxon>
        <taxon>Chiroptera</taxon>
        <taxon>Yangochiroptera</taxon>
        <taxon>Vespertilionidae</taxon>
        <taxon>Myotis</taxon>
    </lineage>
</organism>
<dbReference type="AlphaFoldDB" id="S7MGB4"/>
<comment type="similarity">
    <text evidence="1">Belongs to the LRRFIP family.</text>
</comment>